<reference evidence="3" key="1">
    <citation type="submission" date="2019-12" db="EMBL/GenBank/DDBJ databases">
        <title>High-Quality draft genome sequences of three cyanobacteria isolated from the limestone walls of the Old Cathedral of Coimbra.</title>
        <authorList>
            <person name="Tiago I."/>
            <person name="Soares F."/>
            <person name="Portugal A."/>
        </authorList>
    </citation>
    <scope>NUCLEOTIDE SEQUENCE [LARGE SCALE GENOMIC DNA]</scope>
    <source>
        <strain evidence="3">C</strain>
    </source>
</reference>
<accession>A0A8K2A9W0</accession>
<dbReference type="RefSeq" id="WP_161827150.1">
    <property type="nucleotide sequence ID" value="NZ_WVIC01000064.1"/>
</dbReference>
<dbReference type="Proteomes" id="UP000607397">
    <property type="component" value="Unassembled WGS sequence"/>
</dbReference>
<sequence>MANQWAASAKKPQNTQGTAPKTPSNPATSTEVKAGIFSLVGWRVKAISIFTPIKGKSMQIITHDSAAIGHVLSALKKAGSVLKKVTAAAYSFGQAFYSFVYRIMAQAETIETLQSQTDELATLKQQISQLEAKLQKIDALEAKTYAHHCKLVLLERGRRFNSRAF</sequence>
<dbReference type="AlphaFoldDB" id="A0A8K2A9W0"/>
<keyword evidence="4" id="KW-1185">Reference proteome</keyword>
<feature type="coiled-coil region" evidence="1">
    <location>
        <begin position="113"/>
        <end position="143"/>
    </location>
</feature>
<gene>
    <name evidence="3" type="ORF">GS597_19645</name>
</gene>
<evidence type="ECO:0000313" key="4">
    <source>
        <dbReference type="Proteomes" id="UP000607397"/>
    </source>
</evidence>
<dbReference type="EMBL" id="WVIC01000064">
    <property type="protein sequence ID" value="NCJ08679.1"/>
    <property type="molecule type" value="Genomic_DNA"/>
</dbReference>
<evidence type="ECO:0000256" key="2">
    <source>
        <dbReference type="SAM" id="MobiDB-lite"/>
    </source>
</evidence>
<name>A0A8K2A9W0_9CYAN</name>
<protein>
    <submittedName>
        <fullName evidence="3">Uncharacterized protein</fullName>
    </submittedName>
</protein>
<comment type="caution">
    <text evidence="3">The sequence shown here is derived from an EMBL/GenBank/DDBJ whole genome shotgun (WGS) entry which is preliminary data.</text>
</comment>
<organism evidence="3 4">
    <name type="scientific">Petrachloros mirabilis ULC683</name>
    <dbReference type="NCBI Taxonomy" id="2781853"/>
    <lineage>
        <taxon>Bacteria</taxon>
        <taxon>Bacillati</taxon>
        <taxon>Cyanobacteriota</taxon>
        <taxon>Cyanophyceae</taxon>
        <taxon>Synechococcales</taxon>
        <taxon>Petrachlorosaceae</taxon>
        <taxon>Petrachloros</taxon>
        <taxon>Petrachloros mirabilis</taxon>
    </lineage>
</organism>
<feature type="region of interest" description="Disordered" evidence="2">
    <location>
        <begin position="1"/>
        <end position="29"/>
    </location>
</feature>
<proteinExistence type="predicted"/>
<evidence type="ECO:0000256" key="1">
    <source>
        <dbReference type="SAM" id="Coils"/>
    </source>
</evidence>
<keyword evidence="1" id="KW-0175">Coiled coil</keyword>
<evidence type="ECO:0000313" key="3">
    <source>
        <dbReference type="EMBL" id="NCJ08679.1"/>
    </source>
</evidence>